<dbReference type="InterPro" id="IPR046342">
    <property type="entry name" value="CBS_dom_sf"/>
</dbReference>
<keyword evidence="7 13" id="KW-0658">Purine biosynthesis</keyword>
<dbReference type="PROSITE" id="PS00487">
    <property type="entry name" value="IMP_DH_GMP_RED"/>
    <property type="match status" value="1"/>
</dbReference>
<keyword evidence="8 13" id="KW-0630">Potassium</keyword>
<dbReference type="Gene3D" id="3.20.20.70">
    <property type="entry name" value="Aldolase class I"/>
    <property type="match status" value="1"/>
</dbReference>
<dbReference type="HAMAP" id="MF_01964">
    <property type="entry name" value="IMPDH"/>
    <property type="match status" value="1"/>
</dbReference>
<evidence type="ECO:0000256" key="20">
    <source>
        <dbReference type="RuleBase" id="RU003928"/>
    </source>
</evidence>
<keyword evidence="5" id="KW-0677">Repeat</keyword>
<feature type="binding site" evidence="13 15">
    <location>
        <begin position="364"/>
        <end position="365"/>
    </location>
    <ligand>
        <name>IMP</name>
        <dbReference type="ChEBI" id="CHEBI:58053"/>
    </ligand>
</feature>
<dbReference type="GO" id="GO:0003938">
    <property type="term" value="F:IMP dehydrogenase activity"/>
    <property type="evidence" value="ECO:0007669"/>
    <property type="project" value="UniProtKB-UniRule"/>
</dbReference>
<feature type="binding site" evidence="16">
    <location>
        <begin position="251"/>
        <end position="253"/>
    </location>
    <ligand>
        <name>NAD(+)</name>
        <dbReference type="ChEBI" id="CHEBI:57540"/>
    </ligand>
</feature>
<evidence type="ECO:0000313" key="22">
    <source>
        <dbReference type="EMBL" id="SHK59594.1"/>
    </source>
</evidence>
<accession>A0A1M6TRP4</accession>
<dbReference type="EMBL" id="FRAA01000006">
    <property type="protein sequence ID" value="SHK59594.1"/>
    <property type="molecule type" value="Genomic_DNA"/>
</dbReference>
<evidence type="ECO:0000259" key="21">
    <source>
        <dbReference type="PROSITE" id="PS51371"/>
    </source>
</evidence>
<dbReference type="RefSeq" id="WP_073123888.1">
    <property type="nucleotide sequence ID" value="NZ_FRAA01000006.1"/>
</dbReference>
<feature type="binding site" evidence="13 15">
    <location>
        <position position="419"/>
    </location>
    <ligand>
        <name>IMP</name>
        <dbReference type="ChEBI" id="CHEBI:58053"/>
    </ligand>
</feature>
<gene>
    <name evidence="13" type="primary">guaB</name>
    <name evidence="22" type="ORF">SAMN04488028_106153</name>
</gene>
<dbReference type="SMART" id="SM00116">
    <property type="entry name" value="CBS"/>
    <property type="match status" value="2"/>
</dbReference>
<keyword evidence="11 18" id="KW-0129">CBS domain</keyword>
<dbReference type="PIRSF" id="PIRSF000130">
    <property type="entry name" value="IMPDH"/>
    <property type="match status" value="1"/>
</dbReference>
<comment type="pathway">
    <text evidence="13 20">Purine metabolism; XMP biosynthesis via de novo pathway; XMP from IMP: step 1/1.</text>
</comment>
<dbReference type="Proteomes" id="UP000184474">
    <property type="component" value="Unassembled WGS sequence"/>
</dbReference>
<proteinExistence type="inferred from homology"/>
<dbReference type="EC" id="1.1.1.205" evidence="13 20"/>
<evidence type="ECO:0000256" key="17">
    <source>
        <dbReference type="PIRSR" id="PIRSR000130-4"/>
    </source>
</evidence>
<dbReference type="UniPathway" id="UPA00601">
    <property type="reaction ID" value="UER00295"/>
</dbReference>
<dbReference type="SUPFAM" id="SSF54631">
    <property type="entry name" value="CBS-domain pair"/>
    <property type="match status" value="1"/>
</dbReference>
<dbReference type="NCBIfam" id="TIGR01302">
    <property type="entry name" value="IMP_dehydrog"/>
    <property type="match status" value="1"/>
</dbReference>
<evidence type="ECO:0000256" key="9">
    <source>
        <dbReference type="ARBA" id="ARBA00023002"/>
    </source>
</evidence>
<feature type="domain" description="CBS" evidence="21">
    <location>
        <begin position="97"/>
        <end position="153"/>
    </location>
</feature>
<dbReference type="SMART" id="SM01240">
    <property type="entry name" value="IMPDH"/>
    <property type="match status" value="1"/>
</dbReference>
<reference evidence="23" key="1">
    <citation type="submission" date="2016-11" db="EMBL/GenBank/DDBJ databases">
        <authorList>
            <person name="Varghese N."/>
            <person name="Submissions S."/>
        </authorList>
    </citation>
    <scope>NUCLEOTIDE SEQUENCE [LARGE SCALE GENOMIC DNA]</scope>
    <source>
        <strain evidence="23">DSM 26134</strain>
    </source>
</reference>
<evidence type="ECO:0000256" key="16">
    <source>
        <dbReference type="PIRSR" id="PIRSR000130-3"/>
    </source>
</evidence>
<comment type="cofactor">
    <cofactor evidence="1 13">
        <name>K(+)</name>
        <dbReference type="ChEBI" id="CHEBI:29103"/>
    </cofactor>
</comment>
<evidence type="ECO:0000256" key="1">
    <source>
        <dbReference type="ARBA" id="ARBA00001958"/>
    </source>
</evidence>
<feature type="binding site" evidence="13">
    <location>
        <position position="251"/>
    </location>
    <ligand>
        <name>NAD(+)</name>
        <dbReference type="ChEBI" id="CHEBI:57540"/>
    </ligand>
</feature>
<dbReference type="GO" id="GO:0006177">
    <property type="term" value="P:GMP biosynthetic process"/>
    <property type="evidence" value="ECO:0007669"/>
    <property type="project" value="UniProtKB-UniRule"/>
</dbReference>
<feature type="active site" description="Proton acceptor" evidence="13 14">
    <location>
        <position position="404"/>
    </location>
</feature>
<feature type="binding site" evidence="13">
    <location>
        <position position="473"/>
    </location>
    <ligand>
        <name>K(+)</name>
        <dbReference type="ChEBI" id="CHEBI:29103"/>
        <note>ligand shared between two tetrameric partners</note>
    </ligand>
</feature>
<dbReference type="SUPFAM" id="SSF51412">
    <property type="entry name" value="Inosine monophosphate dehydrogenase (IMPDH)"/>
    <property type="match status" value="1"/>
</dbReference>
<feature type="binding site" evidence="13 15">
    <location>
        <position position="306"/>
    </location>
    <ligand>
        <name>IMP</name>
        <dbReference type="ChEBI" id="CHEBI:58053"/>
    </ligand>
</feature>
<evidence type="ECO:0000313" key="23">
    <source>
        <dbReference type="Proteomes" id="UP000184474"/>
    </source>
</evidence>
<feature type="active site" description="Thioimidate intermediate" evidence="13 14">
    <location>
        <position position="308"/>
    </location>
</feature>
<dbReference type="PANTHER" id="PTHR11911">
    <property type="entry name" value="INOSINE-5-MONOPHOSPHATE DEHYDROGENASE RELATED"/>
    <property type="match status" value="1"/>
</dbReference>
<comment type="caution">
    <text evidence="13">Lacks conserved residue(s) required for the propagation of feature annotation.</text>
</comment>
<evidence type="ECO:0000256" key="18">
    <source>
        <dbReference type="PROSITE-ProRule" id="PRU00703"/>
    </source>
</evidence>
<dbReference type="InterPro" id="IPR013785">
    <property type="entry name" value="Aldolase_TIM"/>
</dbReference>
<name>A0A1M6TRP4_REIAG</name>
<evidence type="ECO:0000256" key="11">
    <source>
        <dbReference type="ARBA" id="ARBA00023122"/>
    </source>
</evidence>
<evidence type="ECO:0000256" key="4">
    <source>
        <dbReference type="ARBA" id="ARBA00022723"/>
    </source>
</evidence>
<dbReference type="InterPro" id="IPR015875">
    <property type="entry name" value="IMP_DH/GMP_Rdtase_CS"/>
</dbReference>
<comment type="catalytic activity">
    <reaction evidence="12 13 20">
        <text>IMP + NAD(+) + H2O = XMP + NADH + H(+)</text>
        <dbReference type="Rhea" id="RHEA:11708"/>
        <dbReference type="ChEBI" id="CHEBI:15377"/>
        <dbReference type="ChEBI" id="CHEBI:15378"/>
        <dbReference type="ChEBI" id="CHEBI:57464"/>
        <dbReference type="ChEBI" id="CHEBI:57540"/>
        <dbReference type="ChEBI" id="CHEBI:57945"/>
        <dbReference type="ChEBI" id="CHEBI:58053"/>
        <dbReference type="EC" id="1.1.1.205"/>
    </reaction>
</comment>
<evidence type="ECO:0000256" key="3">
    <source>
        <dbReference type="ARBA" id="ARBA00011881"/>
    </source>
</evidence>
<dbReference type="PROSITE" id="PS51371">
    <property type="entry name" value="CBS"/>
    <property type="match status" value="2"/>
</dbReference>
<keyword evidence="4 13" id="KW-0479">Metal-binding</keyword>
<protein>
    <recommendedName>
        <fullName evidence="13 20">Inosine-5'-monophosphate dehydrogenase</fullName>
        <shortName evidence="13">IMP dehydrogenase</shortName>
        <shortName evidence="13">IMPD</shortName>
        <shortName evidence="13">IMPDH</shortName>
        <ecNumber evidence="13 20">1.1.1.205</ecNumber>
    </recommendedName>
</protein>
<keyword evidence="6 13" id="KW-0332">GMP biosynthesis</keyword>
<evidence type="ECO:0000256" key="2">
    <source>
        <dbReference type="ARBA" id="ARBA00005502"/>
    </source>
</evidence>
<evidence type="ECO:0000256" key="8">
    <source>
        <dbReference type="ARBA" id="ARBA00022958"/>
    </source>
</evidence>
<feature type="binding site" description="in other chain" evidence="13 17">
    <location>
        <position position="303"/>
    </location>
    <ligand>
        <name>K(+)</name>
        <dbReference type="ChEBI" id="CHEBI:29103"/>
        <note>ligand shared between two tetrameric partners</note>
    </ligand>
</feature>
<comment type="function">
    <text evidence="13">Catalyzes the conversion of inosine 5'-phosphate (IMP) to xanthosine 5'-phosphate (XMP), the first committed and rate-limiting step in the de novo synthesis of guanine nucleotides, and therefore plays an important role in the regulation of cell growth.</text>
</comment>
<dbReference type="InterPro" id="IPR005990">
    <property type="entry name" value="IMP_DH"/>
</dbReference>
<feature type="binding site" evidence="13">
    <location>
        <position position="472"/>
    </location>
    <ligand>
        <name>K(+)</name>
        <dbReference type="ChEBI" id="CHEBI:29103"/>
        <note>ligand shared between two tetrameric partners</note>
    </ligand>
</feature>
<feature type="binding site" evidence="13 16">
    <location>
        <begin position="301"/>
        <end position="303"/>
    </location>
    <ligand>
        <name>NAD(+)</name>
        <dbReference type="ChEBI" id="CHEBI:57540"/>
    </ligand>
</feature>
<evidence type="ECO:0000256" key="10">
    <source>
        <dbReference type="ARBA" id="ARBA00023027"/>
    </source>
</evidence>
<dbReference type="CDD" id="cd00381">
    <property type="entry name" value="IMPDH"/>
    <property type="match status" value="1"/>
</dbReference>
<dbReference type="Pfam" id="PF00571">
    <property type="entry name" value="CBS"/>
    <property type="match status" value="2"/>
</dbReference>
<dbReference type="InterPro" id="IPR001093">
    <property type="entry name" value="IMP_DH_GMPRt"/>
</dbReference>
<evidence type="ECO:0000256" key="14">
    <source>
        <dbReference type="PIRSR" id="PIRSR000130-1"/>
    </source>
</evidence>
<comment type="similarity">
    <text evidence="2 13 19">Belongs to the IMPDH/GMPR family.</text>
</comment>
<keyword evidence="9 13" id="KW-0560">Oxidoreductase</keyword>
<dbReference type="FunFam" id="3.20.20.70:FF:000003">
    <property type="entry name" value="GMP reductase"/>
    <property type="match status" value="1"/>
</dbReference>
<keyword evidence="10 13" id="KW-0520">NAD</keyword>
<dbReference type="GO" id="GO:0000166">
    <property type="term" value="F:nucleotide binding"/>
    <property type="evidence" value="ECO:0007669"/>
    <property type="project" value="UniProtKB-UniRule"/>
</dbReference>
<evidence type="ECO:0000256" key="12">
    <source>
        <dbReference type="ARBA" id="ARBA00048028"/>
    </source>
</evidence>
<comment type="activity regulation">
    <text evidence="13">Mycophenolic acid (MPA) is a non-competitive inhibitor that prevents formation of the closed enzyme conformation by binding to the same site as the amobile flap. In contrast, mizoribine monophosphate (MZP) is a competitive inhibitor that induces the closed conformation. MPA is a potent inhibitor of mammalian IMPDHs but a poor inhibitor of the bacterial enzymes. MZP is a more potent inhibitor of bacterial IMPDH.</text>
</comment>
<dbReference type="Pfam" id="PF00478">
    <property type="entry name" value="IMPDH"/>
    <property type="match status" value="1"/>
</dbReference>
<evidence type="ECO:0000256" key="19">
    <source>
        <dbReference type="RuleBase" id="RU003927"/>
    </source>
</evidence>
<sequence>MHFDSSKLVFEALTYDDVLLLPGYSEVLPRDTDTSTYLTKNIKLNIPLVSAAMDTVTDSALAISMALEGGIGIIHKNMTIEQQAAQVRKVKRSQSGMILDPVTLPETATIGDALACMKEYKIGGIPVIDTDRKLIGIVTNRDLRFQKNPKLSVREVMTSENVITANDGVGLKGAEAILQEHKIEKLPIVNDKGVLTGLITYKDILKNIDKPMACKDEFGRLRVGAAVGVTPDIEQRVEKLLEAGVDVVSIDTAHGHSKGVIDTCKRIKSKFPKLDVIVGNIATAEAAVALADAGADAIKVGVGPGSICTTRIIAGVGMPQLSAVYEAAKALEGRDVPIIADGGIRFSGDFVKAIAAGANCIMIGSLLGGTEEAPGEVIIYEGRKFKTYRGMGSVEAMEDGSKDRYFQDAEDDIKKLVPEGIVGRVPYKGMVAEVLYQLTGGLKAGMGYCGAGNVEALKAARFVKVTGAGMAESHPHDIQITREAPNYSR</sequence>
<evidence type="ECO:0000256" key="13">
    <source>
        <dbReference type="HAMAP-Rule" id="MF_01964"/>
    </source>
</evidence>
<feature type="binding site" description="in other chain" evidence="13 17">
    <location>
        <position position="308"/>
    </location>
    <ligand>
        <name>K(+)</name>
        <dbReference type="ChEBI" id="CHEBI:29103"/>
        <note>ligand shared between two tetrameric partners</note>
    </ligand>
</feature>
<feature type="domain" description="CBS" evidence="21">
    <location>
        <begin position="157"/>
        <end position="217"/>
    </location>
</feature>
<feature type="binding site" evidence="13">
    <location>
        <position position="474"/>
    </location>
    <ligand>
        <name>K(+)</name>
        <dbReference type="ChEBI" id="CHEBI:29103"/>
        <note>ligand shared between two tetrameric partners</note>
    </ligand>
</feature>
<dbReference type="InterPro" id="IPR000644">
    <property type="entry name" value="CBS_dom"/>
</dbReference>
<dbReference type="STRING" id="156994.SAMN04488028_106153"/>
<dbReference type="GO" id="GO:0006183">
    <property type="term" value="P:GTP biosynthetic process"/>
    <property type="evidence" value="ECO:0007669"/>
    <property type="project" value="TreeGrafter"/>
</dbReference>
<dbReference type="PANTHER" id="PTHR11911:SF111">
    <property type="entry name" value="INOSINE-5'-MONOPHOSPHATE DEHYDROGENASE"/>
    <property type="match status" value="1"/>
</dbReference>
<organism evidence="22 23">
    <name type="scientific">Reichenbachiella agariperforans</name>
    <dbReference type="NCBI Taxonomy" id="156994"/>
    <lineage>
        <taxon>Bacteria</taxon>
        <taxon>Pseudomonadati</taxon>
        <taxon>Bacteroidota</taxon>
        <taxon>Cytophagia</taxon>
        <taxon>Cytophagales</taxon>
        <taxon>Reichenbachiellaceae</taxon>
        <taxon>Reichenbachiella</taxon>
    </lineage>
</organism>
<dbReference type="GO" id="GO:0046872">
    <property type="term" value="F:metal ion binding"/>
    <property type="evidence" value="ECO:0007669"/>
    <property type="project" value="UniProtKB-UniRule"/>
</dbReference>
<evidence type="ECO:0000256" key="6">
    <source>
        <dbReference type="ARBA" id="ARBA00022749"/>
    </source>
</evidence>
<comment type="subunit">
    <text evidence="3 13">Homotetramer.</text>
</comment>
<evidence type="ECO:0000256" key="15">
    <source>
        <dbReference type="PIRSR" id="PIRSR000130-2"/>
    </source>
</evidence>
<feature type="binding site" description="in other chain" evidence="13 17">
    <location>
        <position position="305"/>
    </location>
    <ligand>
        <name>K(+)</name>
        <dbReference type="ChEBI" id="CHEBI:29103"/>
        <note>ligand shared between two tetrameric partners</note>
    </ligand>
</feature>
<feature type="binding site" evidence="13 15">
    <location>
        <begin position="388"/>
        <end position="392"/>
    </location>
    <ligand>
        <name>IMP</name>
        <dbReference type="ChEBI" id="CHEBI:58053"/>
    </ligand>
</feature>
<evidence type="ECO:0000256" key="7">
    <source>
        <dbReference type="ARBA" id="ARBA00022755"/>
    </source>
</evidence>
<feature type="binding site" evidence="13 15">
    <location>
        <begin position="341"/>
        <end position="343"/>
    </location>
    <ligand>
        <name>IMP</name>
        <dbReference type="ChEBI" id="CHEBI:58053"/>
    </ligand>
</feature>
<keyword evidence="23" id="KW-1185">Reference proteome</keyword>
<dbReference type="AlphaFoldDB" id="A0A1M6TRP4"/>
<evidence type="ECO:0000256" key="5">
    <source>
        <dbReference type="ARBA" id="ARBA00022737"/>
    </source>
</evidence>
<dbReference type="CDD" id="cd04601">
    <property type="entry name" value="CBS_pair_IMPDH"/>
    <property type="match status" value="1"/>
</dbReference>